<evidence type="ECO:0000313" key="3">
    <source>
        <dbReference type="EMBL" id="EJN57448.1"/>
    </source>
</evidence>
<dbReference type="InterPro" id="IPR055898">
    <property type="entry name" value="DUF7475"/>
</dbReference>
<evidence type="ECO:0000313" key="4">
    <source>
        <dbReference type="Proteomes" id="UP000007813"/>
    </source>
</evidence>
<keyword evidence="2" id="KW-0472">Membrane</keyword>
<sequence>MSHQWRRIGRVLLVASVVLLAISSGIAVADEEHGTETPTTTTAGHSDGTAHHDEASTPTSADGGHHNGTSTQSGTSTQHSDDEHAHDGEETSTSTTPHNDSAQQGDDGHTHEGDGHSEEGLFGSWLSVVGGLFLVGAVATAPTYRYLSSNRDGFEATSIHFAVALLALFTAAVHLYLFIEHGEVIMLLAGGGFIGGIVLFFTGFNRQHLYASGALFTLAQIPLWIVEGMPHLDSFGLLDKVVQVLLVLLLGYLFLQNR</sequence>
<organism evidence="3 4">
    <name type="scientific">Halogranum salarium B-1</name>
    <dbReference type="NCBI Taxonomy" id="1210908"/>
    <lineage>
        <taxon>Archaea</taxon>
        <taxon>Methanobacteriati</taxon>
        <taxon>Methanobacteriota</taxon>
        <taxon>Stenosarchaea group</taxon>
        <taxon>Halobacteria</taxon>
        <taxon>Halobacteriales</taxon>
        <taxon>Haloferacaceae</taxon>
    </lineage>
</organism>
<feature type="region of interest" description="Disordered" evidence="1">
    <location>
        <begin position="31"/>
        <end position="117"/>
    </location>
</feature>
<gene>
    <name evidence="3" type="ORF">HSB1_41360</name>
</gene>
<feature type="transmembrane region" description="Helical" evidence="2">
    <location>
        <begin position="125"/>
        <end position="147"/>
    </location>
</feature>
<name>J2ZWN9_9EURY</name>
<dbReference type="Pfam" id="PF24287">
    <property type="entry name" value="DUF7475"/>
    <property type="match status" value="1"/>
</dbReference>
<dbReference type="OrthoDB" id="307276at2157"/>
<keyword evidence="2" id="KW-1133">Transmembrane helix</keyword>
<comment type="caution">
    <text evidence="3">The sequence shown here is derived from an EMBL/GenBank/DDBJ whole genome shotgun (WGS) entry which is preliminary data.</text>
</comment>
<dbReference type="AlphaFoldDB" id="J2ZWN9"/>
<feature type="compositionally biased region" description="Basic and acidic residues" evidence="1">
    <location>
        <begin position="106"/>
        <end position="117"/>
    </location>
</feature>
<feature type="transmembrane region" description="Helical" evidence="2">
    <location>
        <begin position="209"/>
        <end position="225"/>
    </location>
</feature>
<reference evidence="3 4" key="1">
    <citation type="journal article" date="2012" name="J. Bacteriol.">
        <title>Draft Genome Sequence of the Extremely Halophilic Archaeon Halogranum salarium B-1T.</title>
        <authorList>
            <person name="Kim K.K."/>
            <person name="Lee K.C."/>
            <person name="Lee J.S."/>
        </authorList>
    </citation>
    <scope>NUCLEOTIDE SEQUENCE [LARGE SCALE GENOMIC DNA]</scope>
    <source>
        <strain evidence="3 4">B-1</strain>
    </source>
</reference>
<evidence type="ECO:0000256" key="1">
    <source>
        <dbReference type="SAM" id="MobiDB-lite"/>
    </source>
</evidence>
<protein>
    <submittedName>
        <fullName evidence="3">Uncharacterized protein</fullName>
    </submittedName>
</protein>
<dbReference type="EMBL" id="ALJD01000013">
    <property type="protein sequence ID" value="EJN57448.1"/>
    <property type="molecule type" value="Genomic_DNA"/>
</dbReference>
<accession>J2ZWN9</accession>
<dbReference type="Proteomes" id="UP000007813">
    <property type="component" value="Unassembled WGS sequence"/>
</dbReference>
<feature type="transmembrane region" description="Helical" evidence="2">
    <location>
        <begin position="185"/>
        <end position="202"/>
    </location>
</feature>
<feature type="compositionally biased region" description="Basic and acidic residues" evidence="1">
    <location>
        <begin position="79"/>
        <end position="89"/>
    </location>
</feature>
<feature type="compositionally biased region" description="Polar residues" evidence="1">
    <location>
        <begin position="91"/>
        <end position="104"/>
    </location>
</feature>
<feature type="compositionally biased region" description="Low complexity" evidence="1">
    <location>
        <begin position="67"/>
        <end position="78"/>
    </location>
</feature>
<dbReference type="RefSeq" id="WP_009367585.1">
    <property type="nucleotide sequence ID" value="NZ_ALJD01000013.1"/>
</dbReference>
<feature type="transmembrane region" description="Helical" evidence="2">
    <location>
        <begin position="159"/>
        <end position="179"/>
    </location>
</feature>
<feature type="transmembrane region" description="Helical" evidence="2">
    <location>
        <begin position="237"/>
        <end position="255"/>
    </location>
</feature>
<evidence type="ECO:0000256" key="2">
    <source>
        <dbReference type="SAM" id="Phobius"/>
    </source>
</evidence>
<dbReference type="eggNOG" id="arCOG04524">
    <property type="taxonomic scope" value="Archaea"/>
</dbReference>
<keyword evidence="2" id="KW-0812">Transmembrane</keyword>
<proteinExistence type="predicted"/>